<keyword evidence="4" id="KW-1185">Reference proteome</keyword>
<evidence type="ECO:0008006" key="5">
    <source>
        <dbReference type="Google" id="ProtNLM"/>
    </source>
</evidence>
<evidence type="ECO:0000313" key="3">
    <source>
        <dbReference type="EMBL" id="KAJ3843285.1"/>
    </source>
</evidence>
<feature type="chain" id="PRO_5041208261" description="Terpenoid synthase" evidence="2">
    <location>
        <begin position="22"/>
        <end position="554"/>
    </location>
</feature>
<feature type="compositionally biased region" description="Polar residues" evidence="1">
    <location>
        <begin position="175"/>
        <end position="186"/>
    </location>
</feature>
<protein>
    <recommendedName>
        <fullName evidence="5">Terpenoid synthase</fullName>
    </recommendedName>
</protein>
<comment type="caution">
    <text evidence="3">The sequence shown here is derived from an EMBL/GenBank/DDBJ whole genome shotgun (WGS) entry which is preliminary data.</text>
</comment>
<dbReference type="Proteomes" id="UP001163846">
    <property type="component" value="Unassembled WGS sequence"/>
</dbReference>
<feature type="compositionally biased region" description="Polar residues" evidence="1">
    <location>
        <begin position="122"/>
        <end position="136"/>
    </location>
</feature>
<evidence type="ECO:0000256" key="1">
    <source>
        <dbReference type="SAM" id="MobiDB-lite"/>
    </source>
</evidence>
<name>A0AA38UJ75_9AGAR</name>
<proteinExistence type="predicted"/>
<accession>A0AA38UJ75</accession>
<feature type="region of interest" description="Disordered" evidence="1">
    <location>
        <begin position="529"/>
        <end position="554"/>
    </location>
</feature>
<feature type="signal peptide" evidence="2">
    <location>
        <begin position="1"/>
        <end position="21"/>
    </location>
</feature>
<evidence type="ECO:0000313" key="4">
    <source>
        <dbReference type="Proteomes" id="UP001163846"/>
    </source>
</evidence>
<feature type="region of interest" description="Disordered" evidence="1">
    <location>
        <begin position="161"/>
        <end position="225"/>
    </location>
</feature>
<gene>
    <name evidence="3" type="ORF">F5878DRAFT_656875</name>
</gene>
<evidence type="ECO:0000256" key="2">
    <source>
        <dbReference type="SAM" id="SignalP"/>
    </source>
</evidence>
<sequence>MVRSRSVLIFLTLGATSIAAAAPLRLASIVAEPASQEAASCACYDRDTPESGNPRDCSKRSELNIIPGDDFLHTNSFLSSRDSSAIVSLPPFRSPSSPERADADNTESVPSIESLALHPSGPCNSTSSQEYTDADNTVSSIESRAPYTSGPLEAVRRSIGVLSPGTPHAPDAHQKCTNTKISSADGPNSPALRLSVPPQPASTFPASPLSDAASPNQRKDAREEEDTLITARISAGLSHPSASVDYPLLRERSVSTDIASAHSIETRPPDRPPGPPVVNSDMMSPYYPFIAGLKASDQAQTAGVVRHHVRAKDIMSYEKATNDSTSWDEFVKTKSGQVWLEFDRLLANLHPSFDRLSVKILIMSDIILAHLEPVSEVVALHVYDELREWNSGQYQKDTKASEDWEQFLLTETGRLCSKVLKRIDNERRYDYHLPLLNHRALIGMISEDIRGLTVYDKATAKMNDIFKSRACTGGDGQASLRAACSDMGLFRILHSPCYQLYQAMVSKSPLEVALVLYDKMEKQLQEVRANGNWGRDKGATCPARSAHPSRNHQQ</sequence>
<keyword evidence="2" id="KW-0732">Signal</keyword>
<dbReference type="EMBL" id="MU805980">
    <property type="protein sequence ID" value="KAJ3843285.1"/>
    <property type="molecule type" value="Genomic_DNA"/>
</dbReference>
<reference evidence="3" key="1">
    <citation type="submission" date="2022-08" db="EMBL/GenBank/DDBJ databases">
        <authorList>
            <consortium name="DOE Joint Genome Institute"/>
            <person name="Min B."/>
            <person name="Riley R."/>
            <person name="Sierra-Patev S."/>
            <person name="Naranjo-Ortiz M."/>
            <person name="Looney B."/>
            <person name="Konkel Z."/>
            <person name="Slot J.C."/>
            <person name="Sakamoto Y."/>
            <person name="Steenwyk J.L."/>
            <person name="Rokas A."/>
            <person name="Carro J."/>
            <person name="Camarero S."/>
            <person name="Ferreira P."/>
            <person name="Molpeceres G."/>
            <person name="Ruiz-Duenas F.J."/>
            <person name="Serrano A."/>
            <person name="Henrissat B."/>
            <person name="Drula E."/>
            <person name="Hughes K.W."/>
            <person name="Mata J.L."/>
            <person name="Ishikawa N.K."/>
            <person name="Vargas-Isla R."/>
            <person name="Ushijima S."/>
            <person name="Smith C.A."/>
            <person name="Ahrendt S."/>
            <person name="Andreopoulos W."/>
            <person name="He G."/>
            <person name="Labutti K."/>
            <person name="Lipzen A."/>
            <person name="Ng V."/>
            <person name="Sandor L."/>
            <person name="Barry K."/>
            <person name="Martinez A.T."/>
            <person name="Xiao Y."/>
            <person name="Gibbons J.G."/>
            <person name="Terashima K."/>
            <person name="Hibbett D.S."/>
            <person name="Grigoriev I.V."/>
        </authorList>
    </citation>
    <scope>NUCLEOTIDE SEQUENCE</scope>
    <source>
        <strain evidence="3">TFB9207</strain>
    </source>
</reference>
<feature type="region of interest" description="Disordered" evidence="1">
    <location>
        <begin position="88"/>
        <end position="136"/>
    </location>
</feature>
<organism evidence="3 4">
    <name type="scientific">Lentinula raphanica</name>
    <dbReference type="NCBI Taxonomy" id="153919"/>
    <lineage>
        <taxon>Eukaryota</taxon>
        <taxon>Fungi</taxon>
        <taxon>Dikarya</taxon>
        <taxon>Basidiomycota</taxon>
        <taxon>Agaricomycotina</taxon>
        <taxon>Agaricomycetes</taxon>
        <taxon>Agaricomycetidae</taxon>
        <taxon>Agaricales</taxon>
        <taxon>Marasmiineae</taxon>
        <taxon>Omphalotaceae</taxon>
        <taxon>Lentinula</taxon>
    </lineage>
</organism>
<dbReference type="AlphaFoldDB" id="A0AA38UJ75"/>